<protein>
    <submittedName>
        <fullName evidence="2">Uncharacterized protein</fullName>
    </submittedName>
</protein>
<evidence type="ECO:0000313" key="2">
    <source>
        <dbReference type="EMBL" id="CAH4030556.1"/>
    </source>
</evidence>
<sequence>MANRKNTKDSLRMSFGFGRRPSVKQKMVRTYQPTYQLKPRKHFSTEVVAKILKRIVDSELEEIEYSEKAVPDLCSSLAENIRNAVKEESYDRYRILVLVTIGQRRQQSVNMFHSFLWDHERDAFSSYNYENCHLYANVVVYGIYLD</sequence>
<dbReference type="InterPro" id="IPR005334">
    <property type="entry name" value="Tctex-1-like"/>
</dbReference>
<dbReference type="GO" id="GO:0007018">
    <property type="term" value="P:microtubule-based movement"/>
    <property type="evidence" value="ECO:0007669"/>
    <property type="project" value="TreeGrafter"/>
</dbReference>
<dbReference type="Pfam" id="PF03645">
    <property type="entry name" value="Tctex-1"/>
    <property type="match status" value="1"/>
</dbReference>
<reference evidence="2" key="1">
    <citation type="submission" date="2022-05" db="EMBL/GenBank/DDBJ databases">
        <authorList>
            <person name="Okamura Y."/>
        </authorList>
    </citation>
    <scope>NUCLEOTIDE SEQUENCE</scope>
</reference>
<accession>A0A9P0TII7</accession>
<keyword evidence="3" id="KW-1185">Reference proteome</keyword>
<dbReference type="Gene3D" id="3.30.1140.40">
    <property type="entry name" value="Tctex-1"/>
    <property type="match status" value="1"/>
</dbReference>
<dbReference type="PANTHER" id="PTHR21255:SF7">
    <property type="entry name" value="DYNEIN LIGHT CHAIN TCTEX-TYPE PROTEIN 2B"/>
    <property type="match status" value="1"/>
</dbReference>
<name>A0A9P0TII7_PIEBR</name>
<dbReference type="InterPro" id="IPR038586">
    <property type="entry name" value="Tctex-1-like_sf"/>
</dbReference>
<dbReference type="AlphaFoldDB" id="A0A9P0TII7"/>
<evidence type="ECO:0000256" key="1">
    <source>
        <dbReference type="ARBA" id="ARBA00005361"/>
    </source>
</evidence>
<dbReference type="OrthoDB" id="10248487at2759"/>
<dbReference type="EMBL" id="CALOZG010000010">
    <property type="protein sequence ID" value="CAH4030556.1"/>
    <property type="molecule type" value="Genomic_DNA"/>
</dbReference>
<organism evidence="2 3">
    <name type="scientific">Pieris brassicae</name>
    <name type="common">White butterfly</name>
    <name type="synonym">Large white butterfly</name>
    <dbReference type="NCBI Taxonomy" id="7116"/>
    <lineage>
        <taxon>Eukaryota</taxon>
        <taxon>Metazoa</taxon>
        <taxon>Ecdysozoa</taxon>
        <taxon>Arthropoda</taxon>
        <taxon>Hexapoda</taxon>
        <taxon>Insecta</taxon>
        <taxon>Pterygota</taxon>
        <taxon>Neoptera</taxon>
        <taxon>Endopterygota</taxon>
        <taxon>Lepidoptera</taxon>
        <taxon>Glossata</taxon>
        <taxon>Ditrysia</taxon>
        <taxon>Papilionoidea</taxon>
        <taxon>Pieridae</taxon>
        <taxon>Pierinae</taxon>
        <taxon>Pieris</taxon>
    </lineage>
</organism>
<dbReference type="PANTHER" id="PTHR21255">
    <property type="entry name" value="T-COMPLEX-ASSOCIATED-TESTIS-EXPRESSED 1/ DYNEIN LIGHT CHAIN"/>
    <property type="match status" value="1"/>
</dbReference>
<dbReference type="GO" id="GO:0005868">
    <property type="term" value="C:cytoplasmic dynein complex"/>
    <property type="evidence" value="ECO:0007669"/>
    <property type="project" value="TreeGrafter"/>
</dbReference>
<comment type="similarity">
    <text evidence="1">Belongs to the dynein light chain Tctex-type family.</text>
</comment>
<dbReference type="GO" id="GO:0005737">
    <property type="term" value="C:cytoplasm"/>
    <property type="evidence" value="ECO:0007669"/>
    <property type="project" value="TreeGrafter"/>
</dbReference>
<dbReference type="GO" id="GO:0045505">
    <property type="term" value="F:dynein intermediate chain binding"/>
    <property type="evidence" value="ECO:0007669"/>
    <property type="project" value="TreeGrafter"/>
</dbReference>
<proteinExistence type="inferred from homology"/>
<gene>
    <name evidence="2" type="ORF">PIBRA_LOCUS7197</name>
</gene>
<dbReference type="CDD" id="cd21451">
    <property type="entry name" value="DLC-like_TCTEX1D"/>
    <property type="match status" value="1"/>
</dbReference>
<comment type="caution">
    <text evidence="2">The sequence shown here is derived from an EMBL/GenBank/DDBJ whole genome shotgun (WGS) entry which is preliminary data.</text>
</comment>
<evidence type="ECO:0000313" key="3">
    <source>
        <dbReference type="Proteomes" id="UP001152562"/>
    </source>
</evidence>
<dbReference type="Proteomes" id="UP001152562">
    <property type="component" value="Unassembled WGS sequence"/>
</dbReference>